<evidence type="ECO:0000256" key="10">
    <source>
        <dbReference type="ARBA" id="ARBA00023242"/>
    </source>
</evidence>
<dbReference type="PANTHER" id="PTHR45925">
    <property type="entry name" value="ZINC FINGER PROTEIN"/>
    <property type="match status" value="1"/>
</dbReference>
<evidence type="ECO:0000313" key="14">
    <source>
        <dbReference type="Proteomes" id="UP001381693"/>
    </source>
</evidence>
<evidence type="ECO:0000256" key="8">
    <source>
        <dbReference type="ARBA" id="ARBA00023125"/>
    </source>
</evidence>
<evidence type="ECO:0000256" key="7">
    <source>
        <dbReference type="ARBA" id="ARBA00023015"/>
    </source>
</evidence>
<comment type="caution">
    <text evidence="13">The sequence shown here is derived from an EMBL/GenBank/DDBJ whole genome shotgun (WGS) entry which is preliminary data.</text>
</comment>
<comment type="similarity">
    <text evidence="2">Belongs to the krueppel C2H2-type zinc-finger protein family.</text>
</comment>
<dbReference type="PANTHER" id="PTHR45925:SF3">
    <property type="entry name" value="ZINC FINGER PROTEIN 516"/>
    <property type="match status" value="1"/>
</dbReference>
<dbReference type="GO" id="GO:0005634">
    <property type="term" value="C:nucleus"/>
    <property type="evidence" value="ECO:0007669"/>
    <property type="project" value="UniProtKB-SubCell"/>
</dbReference>
<keyword evidence="8" id="KW-0238">DNA-binding</keyword>
<keyword evidence="10" id="KW-0539">Nucleus</keyword>
<dbReference type="SMART" id="SM00355">
    <property type="entry name" value="ZnF_C2H2"/>
    <property type="match status" value="2"/>
</dbReference>
<accession>A0AAN9A441</accession>
<dbReference type="InterPro" id="IPR036236">
    <property type="entry name" value="Znf_C2H2_sf"/>
</dbReference>
<evidence type="ECO:0000256" key="1">
    <source>
        <dbReference type="ARBA" id="ARBA00004123"/>
    </source>
</evidence>
<dbReference type="FunFam" id="3.30.160.60:FF:000604">
    <property type="entry name" value="Histone H4 transcription factor-like Protein"/>
    <property type="match status" value="1"/>
</dbReference>
<reference evidence="13 14" key="1">
    <citation type="submission" date="2023-11" db="EMBL/GenBank/DDBJ databases">
        <title>Halocaridina rubra genome assembly.</title>
        <authorList>
            <person name="Smith C."/>
        </authorList>
    </citation>
    <scope>NUCLEOTIDE SEQUENCE [LARGE SCALE GENOMIC DNA]</scope>
    <source>
        <strain evidence="13">EP-1</strain>
        <tissue evidence="13">Whole</tissue>
    </source>
</reference>
<dbReference type="InterPro" id="IPR013087">
    <property type="entry name" value="Znf_C2H2_type"/>
</dbReference>
<evidence type="ECO:0000313" key="13">
    <source>
        <dbReference type="EMBL" id="KAK7073479.1"/>
    </source>
</evidence>
<dbReference type="AlphaFoldDB" id="A0AAN9A441"/>
<feature type="non-terminal residue" evidence="13">
    <location>
        <position position="1"/>
    </location>
</feature>
<keyword evidence="5 11" id="KW-0863">Zinc-finger</keyword>
<keyword evidence="3" id="KW-0479">Metal-binding</keyword>
<comment type="subcellular location">
    <subcellularLocation>
        <location evidence="1">Nucleus</location>
    </subcellularLocation>
</comment>
<dbReference type="Gene3D" id="3.30.160.60">
    <property type="entry name" value="Classic Zinc Finger"/>
    <property type="match status" value="2"/>
</dbReference>
<organism evidence="13 14">
    <name type="scientific">Halocaridina rubra</name>
    <name type="common">Hawaiian red shrimp</name>
    <dbReference type="NCBI Taxonomy" id="373956"/>
    <lineage>
        <taxon>Eukaryota</taxon>
        <taxon>Metazoa</taxon>
        <taxon>Ecdysozoa</taxon>
        <taxon>Arthropoda</taxon>
        <taxon>Crustacea</taxon>
        <taxon>Multicrustacea</taxon>
        <taxon>Malacostraca</taxon>
        <taxon>Eumalacostraca</taxon>
        <taxon>Eucarida</taxon>
        <taxon>Decapoda</taxon>
        <taxon>Pleocyemata</taxon>
        <taxon>Caridea</taxon>
        <taxon>Atyoidea</taxon>
        <taxon>Atyidae</taxon>
        <taxon>Halocaridina</taxon>
    </lineage>
</organism>
<keyword evidence="7" id="KW-0805">Transcription regulation</keyword>
<protein>
    <recommendedName>
        <fullName evidence="12">C2H2-type domain-containing protein</fullName>
    </recommendedName>
</protein>
<evidence type="ECO:0000256" key="9">
    <source>
        <dbReference type="ARBA" id="ARBA00023163"/>
    </source>
</evidence>
<evidence type="ECO:0000256" key="11">
    <source>
        <dbReference type="PROSITE-ProRule" id="PRU00042"/>
    </source>
</evidence>
<evidence type="ECO:0000256" key="3">
    <source>
        <dbReference type="ARBA" id="ARBA00022723"/>
    </source>
</evidence>
<dbReference type="Proteomes" id="UP001381693">
    <property type="component" value="Unassembled WGS sequence"/>
</dbReference>
<proteinExistence type="inferred from homology"/>
<keyword evidence="14" id="KW-1185">Reference proteome</keyword>
<dbReference type="InterPro" id="IPR051967">
    <property type="entry name" value="Krueppel_C2H2-ZF"/>
</dbReference>
<dbReference type="GO" id="GO:0000978">
    <property type="term" value="F:RNA polymerase II cis-regulatory region sequence-specific DNA binding"/>
    <property type="evidence" value="ECO:0007669"/>
    <property type="project" value="TreeGrafter"/>
</dbReference>
<evidence type="ECO:0000256" key="2">
    <source>
        <dbReference type="ARBA" id="ARBA00006991"/>
    </source>
</evidence>
<evidence type="ECO:0000259" key="12">
    <source>
        <dbReference type="PROSITE" id="PS50157"/>
    </source>
</evidence>
<feature type="domain" description="C2H2-type" evidence="12">
    <location>
        <begin position="18"/>
        <end position="45"/>
    </location>
</feature>
<sequence>VSLLSEGEECFRWEGGQYCCNFCSRTSYLREDMRRHVRTHTGEKPYKCPHCSYCATQKAHVVTHVKRKHVQHSQKLERLRKSIT</sequence>
<evidence type="ECO:0000256" key="5">
    <source>
        <dbReference type="ARBA" id="ARBA00022771"/>
    </source>
</evidence>
<evidence type="ECO:0000256" key="4">
    <source>
        <dbReference type="ARBA" id="ARBA00022737"/>
    </source>
</evidence>
<dbReference type="SUPFAM" id="SSF57667">
    <property type="entry name" value="beta-beta-alpha zinc fingers"/>
    <property type="match status" value="1"/>
</dbReference>
<dbReference type="EMBL" id="JAXCGZ010012710">
    <property type="protein sequence ID" value="KAK7073479.1"/>
    <property type="molecule type" value="Genomic_DNA"/>
</dbReference>
<keyword evidence="6" id="KW-0862">Zinc</keyword>
<dbReference type="GO" id="GO:0008270">
    <property type="term" value="F:zinc ion binding"/>
    <property type="evidence" value="ECO:0007669"/>
    <property type="project" value="UniProtKB-KW"/>
</dbReference>
<gene>
    <name evidence="13" type="ORF">SK128_017466</name>
</gene>
<name>A0AAN9A441_HALRR</name>
<evidence type="ECO:0000256" key="6">
    <source>
        <dbReference type="ARBA" id="ARBA00022833"/>
    </source>
</evidence>
<keyword evidence="4" id="KW-0677">Repeat</keyword>
<dbReference type="GO" id="GO:0000981">
    <property type="term" value="F:DNA-binding transcription factor activity, RNA polymerase II-specific"/>
    <property type="evidence" value="ECO:0007669"/>
    <property type="project" value="TreeGrafter"/>
</dbReference>
<keyword evidence="9" id="KW-0804">Transcription</keyword>
<dbReference type="PROSITE" id="PS50157">
    <property type="entry name" value="ZINC_FINGER_C2H2_2"/>
    <property type="match status" value="1"/>
</dbReference>